<accession>A0A0G0K9N9</accession>
<dbReference type="NCBIfam" id="NF001985">
    <property type="entry name" value="PRK00777.1"/>
    <property type="match status" value="1"/>
</dbReference>
<evidence type="ECO:0000259" key="3">
    <source>
        <dbReference type="Pfam" id="PF01467"/>
    </source>
</evidence>
<keyword evidence="2" id="KW-0342">GTP-binding</keyword>
<comment type="caution">
    <text evidence="4">The sequence shown here is derived from an EMBL/GenBank/DDBJ whole genome shotgun (WGS) entry which is preliminary data.</text>
</comment>
<dbReference type="Gene3D" id="3.40.50.620">
    <property type="entry name" value="HUPs"/>
    <property type="match status" value="1"/>
</dbReference>
<dbReference type="HAMAP" id="MF_00590">
    <property type="entry name" value="Dephospho_CoA_kinase_GTP_dep"/>
    <property type="match status" value="1"/>
</dbReference>
<feature type="domain" description="Cytidyltransferase-like" evidence="3">
    <location>
        <begin position="9"/>
        <end position="145"/>
    </location>
</feature>
<dbReference type="EMBL" id="LBTJ01000038">
    <property type="protein sequence ID" value="KKQ37306.1"/>
    <property type="molecule type" value="Genomic_DNA"/>
</dbReference>
<dbReference type="Proteomes" id="UP000034471">
    <property type="component" value="Unassembled WGS sequence"/>
</dbReference>
<sequence length="337" mass="37988">MFDFQHAALGGTFDHFHSGHKRILDYAFHTAQYVTIGIVGEAPIAVKLFSNMHESFHIRKDAVTSYIRQNEWEKKSTITKLTDIYGPAADDSTFDVIVVTRETAPNAEKINKKRLQNNLKPLSIVTVPLMKGADNNVIRSTRIREGVINRDGDPYFSLFTKTKQLILPPRLRTLLRKPLGQIIEGEERFTSFIAQKAVKIIKRHKPTLLIAVGDIVSQSFIKVGCIPDVCIKDYRSRRKELSYKSLIKENHILNPPGSVRQEAVKEMKKAIDLSITSKIPQTVVIKGEEDLLALPAIMLAPLGSIVVYGQWDFGIVIVQITENMKQKVAGIVRQFES</sequence>
<gene>
    <name evidence="4" type="ORF">US54_C0038G0006</name>
</gene>
<dbReference type="InterPro" id="IPR007164">
    <property type="entry name" value="GTP-dep_dephospho-CoA_kin"/>
</dbReference>
<dbReference type="SUPFAM" id="SSF52374">
    <property type="entry name" value="Nucleotidylyl transferase"/>
    <property type="match status" value="1"/>
</dbReference>
<dbReference type="GO" id="GO:0016301">
    <property type="term" value="F:kinase activity"/>
    <property type="evidence" value="ECO:0007669"/>
    <property type="project" value="InterPro"/>
</dbReference>
<dbReference type="PANTHER" id="PTHR40732">
    <property type="entry name" value="UPF0218 PROTEIN TK1697"/>
    <property type="match status" value="1"/>
</dbReference>
<dbReference type="InterPro" id="IPR004821">
    <property type="entry name" value="Cyt_trans-like"/>
</dbReference>
<dbReference type="STRING" id="1618481.US54_C0038G0006"/>
<evidence type="ECO:0000256" key="1">
    <source>
        <dbReference type="ARBA" id="ARBA00022741"/>
    </source>
</evidence>
<dbReference type="GO" id="GO:0005525">
    <property type="term" value="F:GTP binding"/>
    <property type="evidence" value="ECO:0007669"/>
    <property type="project" value="UniProtKB-KW"/>
</dbReference>
<organism evidence="4 5">
    <name type="scientific">Candidatus Roizmanbacteria bacterium GW2011_GWA2_37_7</name>
    <dbReference type="NCBI Taxonomy" id="1618481"/>
    <lineage>
        <taxon>Bacteria</taxon>
        <taxon>Candidatus Roizmaniibacteriota</taxon>
    </lineage>
</organism>
<dbReference type="Pfam" id="PF04019">
    <property type="entry name" value="DUF359"/>
    <property type="match status" value="1"/>
</dbReference>
<dbReference type="GO" id="GO:0015937">
    <property type="term" value="P:coenzyme A biosynthetic process"/>
    <property type="evidence" value="ECO:0007669"/>
    <property type="project" value="InterPro"/>
</dbReference>
<reference evidence="4 5" key="1">
    <citation type="journal article" date="2015" name="Nature">
        <title>rRNA introns, odd ribosomes, and small enigmatic genomes across a large radiation of phyla.</title>
        <authorList>
            <person name="Brown C.T."/>
            <person name="Hug L.A."/>
            <person name="Thomas B.C."/>
            <person name="Sharon I."/>
            <person name="Castelle C.J."/>
            <person name="Singh A."/>
            <person name="Wilkins M.J."/>
            <person name="Williams K.H."/>
            <person name="Banfield J.F."/>
        </authorList>
    </citation>
    <scope>NUCLEOTIDE SEQUENCE [LARGE SCALE GENOMIC DNA]</scope>
</reference>
<evidence type="ECO:0000313" key="4">
    <source>
        <dbReference type="EMBL" id="KKQ37306.1"/>
    </source>
</evidence>
<dbReference type="PANTHER" id="PTHR40732:SF1">
    <property type="entry name" value="GTP-DEPENDENT DEPHOSPHO-COA KINASE"/>
    <property type="match status" value="1"/>
</dbReference>
<protein>
    <recommendedName>
        <fullName evidence="3">Cytidyltransferase-like domain-containing protein</fullName>
    </recommendedName>
</protein>
<proteinExistence type="inferred from homology"/>
<evidence type="ECO:0000256" key="2">
    <source>
        <dbReference type="ARBA" id="ARBA00023134"/>
    </source>
</evidence>
<evidence type="ECO:0000313" key="5">
    <source>
        <dbReference type="Proteomes" id="UP000034471"/>
    </source>
</evidence>
<dbReference type="AlphaFoldDB" id="A0A0G0K9N9"/>
<name>A0A0G0K9N9_9BACT</name>
<keyword evidence="1" id="KW-0547">Nucleotide-binding</keyword>
<dbReference type="Pfam" id="PF01467">
    <property type="entry name" value="CTP_transf_like"/>
    <property type="match status" value="1"/>
</dbReference>
<dbReference type="InterPro" id="IPR014729">
    <property type="entry name" value="Rossmann-like_a/b/a_fold"/>
</dbReference>